<proteinExistence type="inferred from homology"/>
<keyword evidence="9" id="KW-1185">Reference proteome</keyword>
<dbReference type="InterPro" id="IPR011990">
    <property type="entry name" value="TPR-like_helical_dom_sf"/>
</dbReference>
<name>A0A0D8J4D7_9BACT</name>
<dbReference type="Proteomes" id="UP000032544">
    <property type="component" value="Unassembled WGS sequence"/>
</dbReference>
<keyword evidence="5" id="KW-0998">Cell outer membrane</keyword>
<feature type="domain" description="SusD-like N-terminal" evidence="7">
    <location>
        <begin position="81"/>
        <end position="202"/>
    </location>
</feature>
<dbReference type="InterPro" id="IPR033985">
    <property type="entry name" value="SusD-like_N"/>
</dbReference>
<comment type="subcellular location">
    <subcellularLocation>
        <location evidence="1">Cell outer membrane</location>
    </subcellularLocation>
</comment>
<keyword evidence="3" id="KW-0732">Signal</keyword>
<organism evidence="8 9">
    <name type="scientific">Draconibacterium sediminis</name>
    <dbReference type="NCBI Taxonomy" id="1544798"/>
    <lineage>
        <taxon>Bacteria</taxon>
        <taxon>Pseudomonadati</taxon>
        <taxon>Bacteroidota</taxon>
        <taxon>Bacteroidia</taxon>
        <taxon>Marinilabiliales</taxon>
        <taxon>Prolixibacteraceae</taxon>
        <taxon>Draconibacterium</taxon>
    </lineage>
</organism>
<dbReference type="Gene3D" id="1.25.40.390">
    <property type="match status" value="1"/>
</dbReference>
<dbReference type="PROSITE" id="PS51257">
    <property type="entry name" value="PROKAR_LIPOPROTEIN"/>
    <property type="match status" value="1"/>
</dbReference>
<dbReference type="EMBL" id="JRHC01000008">
    <property type="protein sequence ID" value="KJF41810.1"/>
    <property type="molecule type" value="Genomic_DNA"/>
</dbReference>
<dbReference type="PATRIC" id="fig|1544798.3.peg.4779"/>
<dbReference type="STRING" id="1544798.LH29_23005"/>
<evidence type="ECO:0000259" key="7">
    <source>
        <dbReference type="Pfam" id="PF14322"/>
    </source>
</evidence>
<accession>A0A0D8J4D7</accession>
<dbReference type="Pfam" id="PF07980">
    <property type="entry name" value="SusD_RagB"/>
    <property type="match status" value="1"/>
</dbReference>
<dbReference type="OrthoDB" id="617686at2"/>
<dbReference type="RefSeq" id="WP_045033483.1">
    <property type="nucleotide sequence ID" value="NZ_JRHC01000008.1"/>
</dbReference>
<reference evidence="8 9" key="1">
    <citation type="submission" date="2014-09" db="EMBL/GenBank/DDBJ databases">
        <title>Draft Genome Sequence of Draconibacterium sp. JN14CK-3.</title>
        <authorList>
            <person name="Dong C."/>
            <person name="Lai Q."/>
            <person name="Shao Z."/>
        </authorList>
    </citation>
    <scope>NUCLEOTIDE SEQUENCE [LARGE SCALE GENOMIC DNA]</scope>
    <source>
        <strain evidence="8 9">JN14CK-3</strain>
    </source>
</reference>
<evidence type="ECO:0000256" key="3">
    <source>
        <dbReference type="ARBA" id="ARBA00022729"/>
    </source>
</evidence>
<comment type="caution">
    <text evidence="8">The sequence shown here is derived from an EMBL/GenBank/DDBJ whole genome shotgun (WGS) entry which is preliminary data.</text>
</comment>
<evidence type="ECO:0000256" key="2">
    <source>
        <dbReference type="ARBA" id="ARBA00006275"/>
    </source>
</evidence>
<evidence type="ECO:0000313" key="8">
    <source>
        <dbReference type="EMBL" id="KJF41810.1"/>
    </source>
</evidence>
<feature type="domain" description="RagB/SusD" evidence="6">
    <location>
        <begin position="323"/>
        <end position="486"/>
    </location>
</feature>
<evidence type="ECO:0000256" key="5">
    <source>
        <dbReference type="ARBA" id="ARBA00023237"/>
    </source>
</evidence>
<sequence length="510" mass="57238">MKKKLLIKYFTPVLLSGLLLVSGIGCTDKLDQPFENESFTSDVDYTIGENMILPLLGAYQGLYTRAWEEPLTLGIRGDDVNAAGDQVPMQEQDNYMYQASHWNPNSVWQQHYNDIVNAFTAIDEINKYREASGNNAMADQYIAECRVMRAYLYLNIARTFGGCIVIDQLDNIQNTPVSNKAQVMQYIVDEMTDAIPNLPDMHPNKRTDIPGGMTTYTAYAIQALAYQEMKDYQGVVNATSQIINSGEFKLADDFYHLFKKAGKLDDENIMEFQYSDFNQGEGDRFGFLFAPFGIGGWTPVVTGAGAGWGFYEPTLKYIEFMLDRGESVRLETSVIFTPDGITELRNDYGTIPEWITNTNREGDIFNNNARMNFVSGKHSQPSTELVPGRTSYGSNKNFIVIRYSEMLLMYAEALTRGASSSISMSADDAVNMVRARAGLTNLSGVTTQDVLDEKFAELAMEWGTRYYDMVRTENTSALSYGGRTFTMDKAYLPFPADQVAELPQLEEGID</sequence>
<dbReference type="AlphaFoldDB" id="A0A0D8J4D7"/>
<evidence type="ECO:0000256" key="4">
    <source>
        <dbReference type="ARBA" id="ARBA00023136"/>
    </source>
</evidence>
<evidence type="ECO:0000259" key="6">
    <source>
        <dbReference type="Pfam" id="PF07980"/>
    </source>
</evidence>
<dbReference type="GO" id="GO:0009279">
    <property type="term" value="C:cell outer membrane"/>
    <property type="evidence" value="ECO:0007669"/>
    <property type="project" value="UniProtKB-SubCell"/>
</dbReference>
<keyword evidence="4" id="KW-0472">Membrane</keyword>
<dbReference type="SUPFAM" id="SSF48452">
    <property type="entry name" value="TPR-like"/>
    <property type="match status" value="1"/>
</dbReference>
<evidence type="ECO:0000256" key="1">
    <source>
        <dbReference type="ARBA" id="ARBA00004442"/>
    </source>
</evidence>
<evidence type="ECO:0000313" key="9">
    <source>
        <dbReference type="Proteomes" id="UP000032544"/>
    </source>
</evidence>
<dbReference type="InterPro" id="IPR012944">
    <property type="entry name" value="SusD_RagB_dom"/>
</dbReference>
<gene>
    <name evidence="8" type="ORF">LH29_23005</name>
</gene>
<protein>
    <submittedName>
        <fullName evidence="8">Glycan metabolism protein RagB</fullName>
    </submittedName>
</protein>
<comment type="similarity">
    <text evidence="2">Belongs to the SusD family.</text>
</comment>
<dbReference type="Pfam" id="PF14322">
    <property type="entry name" value="SusD-like_3"/>
    <property type="match status" value="1"/>
</dbReference>